<evidence type="ECO:0000256" key="3">
    <source>
        <dbReference type="ARBA" id="ARBA00022737"/>
    </source>
</evidence>
<dbReference type="PRINTS" id="PR00364">
    <property type="entry name" value="DISEASERSIST"/>
</dbReference>
<keyword evidence="4" id="KW-0547">Nucleotide-binding</keyword>
<evidence type="ECO:0000313" key="10">
    <source>
        <dbReference type="Proteomes" id="UP000007015"/>
    </source>
</evidence>
<dbReference type="InterPro" id="IPR041118">
    <property type="entry name" value="Rx_N"/>
</dbReference>
<dbReference type="Gene3D" id="3.80.10.10">
    <property type="entry name" value="Ribonuclease Inhibitor"/>
    <property type="match status" value="1"/>
</dbReference>
<dbReference type="GO" id="GO:0043531">
    <property type="term" value="F:ADP binding"/>
    <property type="evidence" value="ECO:0007669"/>
    <property type="project" value="InterPro"/>
</dbReference>
<name>B8AIC0_ORYSI</name>
<dbReference type="Pfam" id="PF18052">
    <property type="entry name" value="Rx_N"/>
    <property type="match status" value="1"/>
</dbReference>
<evidence type="ECO:0000256" key="2">
    <source>
        <dbReference type="ARBA" id="ARBA00022614"/>
    </source>
</evidence>
<dbReference type="EMBL" id="CM000127">
    <property type="protein sequence ID" value="EEC73236.1"/>
    <property type="molecule type" value="Genomic_DNA"/>
</dbReference>
<keyword evidence="2" id="KW-0433">Leucine-rich repeat</keyword>
<protein>
    <submittedName>
        <fullName evidence="9">Uncharacterized protein</fullName>
    </submittedName>
</protein>
<evidence type="ECO:0000259" key="8">
    <source>
        <dbReference type="Pfam" id="PF18052"/>
    </source>
</evidence>
<dbReference type="SUPFAM" id="SSF52058">
    <property type="entry name" value="L domain-like"/>
    <property type="match status" value="1"/>
</dbReference>
<keyword evidence="5" id="KW-0611">Plant defense</keyword>
<dbReference type="InterPro" id="IPR027417">
    <property type="entry name" value="P-loop_NTPase"/>
</dbReference>
<evidence type="ECO:0000259" key="7">
    <source>
        <dbReference type="Pfam" id="PF00931"/>
    </source>
</evidence>
<evidence type="ECO:0000256" key="5">
    <source>
        <dbReference type="ARBA" id="ARBA00022821"/>
    </source>
</evidence>
<gene>
    <name evidence="9" type="ORF">OsI_07333</name>
</gene>
<proteinExistence type="inferred from homology"/>
<dbReference type="GO" id="GO:0005524">
    <property type="term" value="F:ATP binding"/>
    <property type="evidence" value="ECO:0007669"/>
    <property type="project" value="UniProtKB-KW"/>
</dbReference>
<evidence type="ECO:0000256" key="6">
    <source>
        <dbReference type="ARBA" id="ARBA00022840"/>
    </source>
</evidence>
<dbReference type="GO" id="GO:0006952">
    <property type="term" value="P:defense response"/>
    <property type="evidence" value="ECO:0007669"/>
    <property type="project" value="UniProtKB-KW"/>
</dbReference>
<dbReference type="InterPro" id="IPR002182">
    <property type="entry name" value="NB-ARC"/>
</dbReference>
<evidence type="ECO:0000256" key="1">
    <source>
        <dbReference type="ARBA" id="ARBA00008894"/>
    </source>
</evidence>
<organism evidence="9 10">
    <name type="scientific">Oryza sativa subsp. indica</name>
    <name type="common">Rice</name>
    <dbReference type="NCBI Taxonomy" id="39946"/>
    <lineage>
        <taxon>Eukaryota</taxon>
        <taxon>Viridiplantae</taxon>
        <taxon>Streptophyta</taxon>
        <taxon>Embryophyta</taxon>
        <taxon>Tracheophyta</taxon>
        <taxon>Spermatophyta</taxon>
        <taxon>Magnoliopsida</taxon>
        <taxon>Liliopsida</taxon>
        <taxon>Poales</taxon>
        <taxon>Poaceae</taxon>
        <taxon>BOP clade</taxon>
        <taxon>Oryzoideae</taxon>
        <taxon>Oryzeae</taxon>
        <taxon>Oryzinae</taxon>
        <taxon>Oryza</taxon>
        <taxon>Oryza sativa</taxon>
    </lineage>
</organism>
<evidence type="ECO:0000313" key="9">
    <source>
        <dbReference type="EMBL" id="EEC73236.1"/>
    </source>
</evidence>
<dbReference type="PANTHER" id="PTHR36766:SF64">
    <property type="entry name" value="OS12G0206100 PROTEIN"/>
    <property type="match status" value="1"/>
</dbReference>
<dbReference type="GO" id="GO:0051707">
    <property type="term" value="P:response to other organism"/>
    <property type="evidence" value="ECO:0007669"/>
    <property type="project" value="UniProtKB-ARBA"/>
</dbReference>
<dbReference type="InterPro" id="IPR032675">
    <property type="entry name" value="LRR_dom_sf"/>
</dbReference>
<feature type="domain" description="NB-ARC" evidence="7">
    <location>
        <begin position="211"/>
        <end position="372"/>
    </location>
</feature>
<feature type="domain" description="Disease resistance N-terminal" evidence="8">
    <location>
        <begin position="17"/>
        <end position="102"/>
    </location>
</feature>
<accession>B8AIC0</accession>
<dbReference type="SUPFAM" id="SSF52540">
    <property type="entry name" value="P-loop containing nucleoside triphosphate hydrolases"/>
    <property type="match status" value="1"/>
</dbReference>
<dbReference type="AlphaFoldDB" id="B8AIC0"/>
<dbReference type="HOGENOM" id="CLU_436417_0_0_1"/>
<comment type="similarity">
    <text evidence="1">Belongs to the disease resistance NB-LRR family.</text>
</comment>
<keyword evidence="6" id="KW-0067">ATP-binding</keyword>
<dbReference type="PANTHER" id="PTHR36766">
    <property type="entry name" value="PLANT BROAD-SPECTRUM MILDEW RESISTANCE PROTEIN RPW8"/>
    <property type="match status" value="1"/>
</dbReference>
<keyword evidence="10" id="KW-1185">Reference proteome</keyword>
<dbReference type="Pfam" id="PF00931">
    <property type="entry name" value="NB-ARC"/>
    <property type="match status" value="1"/>
</dbReference>
<evidence type="ECO:0000256" key="4">
    <source>
        <dbReference type="ARBA" id="ARBA00022741"/>
    </source>
</evidence>
<sequence>MAGVGAVFAGKAIATSVITYVINKAFDYLKDNKEAGGLKPTRERLEKLLPQIKVVLDAVDTEHIGDQSDALDAWLWQLRDAVELAEDALDELEYYKLEREAKKIQAGSKVSGSLHQYKGKIVQRFNHTFNTGSLKRLKNAVKALADVASGVERFIQVLNQFGNKVNFKQEVEFKNLRETSSLPHSLVLGREEESNIVVQWLTKRENSASEQIVGNIPIFCIVGLGGIGKTTLAQVICNDNKVKDYFDLFVWVCVSHIFDVETLTRKILQGVTRTEIGMIGLDALHKALQEKLSSRTFLLVLDDVWNDESLRGWETLVSPLRYGKTGSKILLTTRMESVANLAARVMQGECQSLSLSGLKETELLLLLERHAFFGVNPDDYRNLQHISKKMVSKLSGSPLAAKVLGGLLNNKRDSLIGLTHMVLNACSIAHLPTVEAFARLINLEYLFIWDCKELVSLIGIQGLASLMSLTIASCDKLVEDSSILSPEDADSSGLSLNLSELDIDHPSILLREPLRSVTTIKRLQISGGPNLALLPEEYLLHNCHALEELVLTNASHLQCLPQAVTTLTSLQSMHINNAVKIQTLPDMPASLTSLHIYGCSSELKKRCQKHVGHDWVKIAHISDADIR</sequence>
<dbReference type="STRING" id="39946.B8AIC0"/>
<dbReference type="Gene3D" id="1.20.5.4130">
    <property type="match status" value="1"/>
</dbReference>
<dbReference type="Gene3D" id="3.40.50.300">
    <property type="entry name" value="P-loop containing nucleotide triphosphate hydrolases"/>
    <property type="match status" value="1"/>
</dbReference>
<keyword evidence="3" id="KW-0677">Repeat</keyword>
<reference evidence="9 10" key="1">
    <citation type="journal article" date="2005" name="PLoS Biol.">
        <title>The genomes of Oryza sativa: a history of duplications.</title>
        <authorList>
            <person name="Yu J."/>
            <person name="Wang J."/>
            <person name="Lin W."/>
            <person name="Li S."/>
            <person name="Li H."/>
            <person name="Zhou J."/>
            <person name="Ni P."/>
            <person name="Dong W."/>
            <person name="Hu S."/>
            <person name="Zeng C."/>
            <person name="Zhang J."/>
            <person name="Zhang Y."/>
            <person name="Li R."/>
            <person name="Xu Z."/>
            <person name="Li S."/>
            <person name="Li X."/>
            <person name="Zheng H."/>
            <person name="Cong L."/>
            <person name="Lin L."/>
            <person name="Yin J."/>
            <person name="Geng J."/>
            <person name="Li G."/>
            <person name="Shi J."/>
            <person name="Liu J."/>
            <person name="Lv H."/>
            <person name="Li J."/>
            <person name="Wang J."/>
            <person name="Deng Y."/>
            <person name="Ran L."/>
            <person name="Shi X."/>
            <person name="Wang X."/>
            <person name="Wu Q."/>
            <person name="Li C."/>
            <person name="Ren X."/>
            <person name="Wang J."/>
            <person name="Wang X."/>
            <person name="Li D."/>
            <person name="Liu D."/>
            <person name="Zhang X."/>
            <person name="Ji Z."/>
            <person name="Zhao W."/>
            <person name="Sun Y."/>
            <person name="Zhang Z."/>
            <person name="Bao J."/>
            <person name="Han Y."/>
            <person name="Dong L."/>
            <person name="Ji J."/>
            <person name="Chen P."/>
            <person name="Wu S."/>
            <person name="Liu J."/>
            <person name="Xiao Y."/>
            <person name="Bu D."/>
            <person name="Tan J."/>
            <person name="Yang L."/>
            <person name="Ye C."/>
            <person name="Zhang J."/>
            <person name="Xu J."/>
            <person name="Zhou Y."/>
            <person name="Yu Y."/>
            <person name="Zhang B."/>
            <person name="Zhuang S."/>
            <person name="Wei H."/>
            <person name="Liu B."/>
            <person name="Lei M."/>
            <person name="Yu H."/>
            <person name="Li Y."/>
            <person name="Xu H."/>
            <person name="Wei S."/>
            <person name="He X."/>
            <person name="Fang L."/>
            <person name="Zhang Z."/>
            <person name="Zhang Y."/>
            <person name="Huang X."/>
            <person name="Su Z."/>
            <person name="Tong W."/>
            <person name="Li J."/>
            <person name="Tong Z."/>
            <person name="Li S."/>
            <person name="Ye J."/>
            <person name="Wang L."/>
            <person name="Fang L."/>
            <person name="Lei T."/>
            <person name="Chen C."/>
            <person name="Chen H."/>
            <person name="Xu Z."/>
            <person name="Li H."/>
            <person name="Huang H."/>
            <person name="Zhang F."/>
            <person name="Xu H."/>
            <person name="Li N."/>
            <person name="Zhao C."/>
            <person name="Li S."/>
            <person name="Dong L."/>
            <person name="Huang Y."/>
            <person name="Li L."/>
            <person name="Xi Y."/>
            <person name="Qi Q."/>
            <person name="Li W."/>
            <person name="Zhang B."/>
            <person name="Hu W."/>
            <person name="Zhang Y."/>
            <person name="Tian X."/>
            <person name="Jiao Y."/>
            <person name="Liang X."/>
            <person name="Jin J."/>
            <person name="Gao L."/>
            <person name="Zheng W."/>
            <person name="Hao B."/>
            <person name="Liu S."/>
            <person name="Wang W."/>
            <person name="Yuan L."/>
            <person name="Cao M."/>
            <person name="McDermott J."/>
            <person name="Samudrala R."/>
            <person name="Wang J."/>
            <person name="Wong G.K."/>
            <person name="Yang H."/>
        </authorList>
    </citation>
    <scope>NUCLEOTIDE SEQUENCE [LARGE SCALE GENOMIC DNA]</scope>
    <source>
        <strain evidence="10">cv. 93-11</strain>
    </source>
</reference>
<dbReference type="Proteomes" id="UP000007015">
    <property type="component" value="Chromosome 2"/>
</dbReference>
<dbReference type="Gramene" id="BGIOSGA008270-TA">
    <property type="protein sequence ID" value="BGIOSGA008270-PA"/>
    <property type="gene ID" value="BGIOSGA008270"/>
</dbReference>